<feature type="compositionally biased region" description="Basic and acidic residues" evidence="1">
    <location>
        <begin position="286"/>
        <end position="296"/>
    </location>
</feature>
<dbReference type="PANTHER" id="PTHR45864:SF2">
    <property type="entry name" value="PROTEIN PHOSPHATASE SLINGSHOT"/>
    <property type="match status" value="1"/>
</dbReference>
<feature type="compositionally biased region" description="Basic and acidic residues" evidence="1">
    <location>
        <begin position="264"/>
        <end position="273"/>
    </location>
</feature>
<gene>
    <name evidence="3" type="ORF">GEV33_008217</name>
</gene>
<proteinExistence type="predicted"/>
<dbReference type="Pfam" id="PF23040">
    <property type="entry name" value="PH_SSH1-like_1st"/>
    <property type="match status" value="1"/>
</dbReference>
<feature type="region of interest" description="Disordered" evidence="1">
    <location>
        <begin position="223"/>
        <end position="308"/>
    </location>
</feature>
<sequence length="751" mass="82427">MLFDRVPVLIDGAAPSTVDNRVLRFSGDGWRGFSTRSTSRPSESRCESGPRKGEFKRANGVSCNVEASEERCLIFFFTCGAAVSRGSEAAKRWHARFLQEVTTSTTSVFVLREQDSRGKKKRLNSRFPSSFTAGVDLLWLSNVEKTEPRLPPSPPHLIVATPSTSRGQRPFGQPSRDRPLAALVRDDPLFSDEKMSTFGGGATVRTVPPFSSSGCVEGRISSPYVHQSVGGSSDRGEGIGSDGDGRSPVHRRLTVQDLTVQGSKSEKRTEPLGHRGGSLVNLAGGAEKDDSGNRISERRRRRLSTSQEITEITLHHPLGDEDRSGYLKPASTIWRRNSDGGRVGGDRKRGAFVWRRLRAVCSSDERRGRRGAMFASRKSEDVSLRSTPVPGSTANSAVRAEGSGEECQRRRREFGRPRPVPGVDPSPGAVPSDPFAFRCLVDVFPPPRLAGFRFFRISPSMSTGRLSECYFAGKGTALVLPAAEAQKSSRRPDAQDSNIRKHLQSIVDLLRPEETLKMLERHRFDRKSNEAGAKMVRGLCFRARTLTFKGPDPAGEVKGACICAPTSDLFRVEVRRHAENTEETMARPDGTFTSLSSDDEITKQGTATAYEMCRCRFVVLTWSHRRSPGQAVKLESVHPTRIRYLVIVSRMGKRGEESCLLGIDCNERTTVGLVLKVMADTAIRLDGDGGFSVSVCSRHHIFKPVSVQAMWRRAPTVPKLARFIEMRPSTPPSPPFMAIAATSLAPGGGTN</sequence>
<dbReference type="InterPro" id="IPR043588">
    <property type="entry name" value="SSH-N"/>
</dbReference>
<evidence type="ECO:0000256" key="1">
    <source>
        <dbReference type="SAM" id="MobiDB-lite"/>
    </source>
</evidence>
<dbReference type="InterPro" id="IPR043587">
    <property type="entry name" value="Phosphatase_SSH-like"/>
</dbReference>
<comment type="caution">
    <text evidence="3">The sequence shown here is derived from an EMBL/GenBank/DDBJ whole genome shotgun (WGS) entry which is preliminary data.</text>
</comment>
<dbReference type="GO" id="GO:0030837">
    <property type="term" value="P:negative regulation of actin filament polymerization"/>
    <property type="evidence" value="ECO:0007669"/>
    <property type="project" value="InterPro"/>
</dbReference>
<organism evidence="3 4">
    <name type="scientific">Tenebrio molitor</name>
    <name type="common">Yellow mealworm beetle</name>
    <dbReference type="NCBI Taxonomy" id="7067"/>
    <lineage>
        <taxon>Eukaryota</taxon>
        <taxon>Metazoa</taxon>
        <taxon>Ecdysozoa</taxon>
        <taxon>Arthropoda</taxon>
        <taxon>Hexapoda</taxon>
        <taxon>Insecta</taxon>
        <taxon>Pterygota</taxon>
        <taxon>Neoptera</taxon>
        <taxon>Endopterygota</taxon>
        <taxon>Coleoptera</taxon>
        <taxon>Polyphaga</taxon>
        <taxon>Cucujiformia</taxon>
        <taxon>Tenebrionidae</taxon>
        <taxon>Tenebrio</taxon>
    </lineage>
</organism>
<name>A0A8J6HH11_TENMO</name>
<dbReference type="AlphaFoldDB" id="A0A8J6HH11"/>
<feature type="compositionally biased region" description="Polar residues" evidence="1">
    <location>
        <begin position="384"/>
        <end position="396"/>
    </location>
</feature>
<protein>
    <recommendedName>
        <fullName evidence="2">Slingshot N-terminal domain-containing protein</fullName>
    </recommendedName>
</protein>
<reference evidence="3" key="1">
    <citation type="journal article" date="2020" name="J Insects Food Feed">
        <title>The yellow mealworm (Tenebrio molitor) genome: a resource for the emerging insects as food and feed industry.</title>
        <authorList>
            <person name="Eriksson T."/>
            <person name="Andere A."/>
            <person name="Kelstrup H."/>
            <person name="Emery V."/>
            <person name="Picard C."/>
        </authorList>
    </citation>
    <scope>NUCLEOTIDE SEQUENCE</scope>
    <source>
        <strain evidence="3">Stoneville</strain>
        <tissue evidence="3">Whole head</tissue>
    </source>
</reference>
<dbReference type="Proteomes" id="UP000719412">
    <property type="component" value="Unassembled WGS sequence"/>
</dbReference>
<evidence type="ECO:0000313" key="3">
    <source>
        <dbReference type="EMBL" id="KAH0814576.1"/>
    </source>
</evidence>
<feature type="region of interest" description="Disordered" evidence="1">
    <location>
        <begin position="372"/>
        <end position="428"/>
    </location>
</feature>
<reference evidence="3" key="2">
    <citation type="submission" date="2021-08" db="EMBL/GenBank/DDBJ databases">
        <authorList>
            <person name="Eriksson T."/>
        </authorList>
    </citation>
    <scope>NUCLEOTIDE SEQUENCE</scope>
    <source>
        <strain evidence="3">Stoneville</strain>
        <tissue evidence="3">Whole head</tissue>
    </source>
</reference>
<dbReference type="GO" id="GO:0016791">
    <property type="term" value="F:phosphatase activity"/>
    <property type="evidence" value="ECO:0007669"/>
    <property type="project" value="InterPro"/>
</dbReference>
<dbReference type="PANTHER" id="PTHR45864">
    <property type="entry name" value="SLINGSHOT PROTEIN PHOSPHATASE HOMOLOG"/>
    <property type="match status" value="1"/>
</dbReference>
<evidence type="ECO:0000259" key="2">
    <source>
        <dbReference type="Pfam" id="PF23040"/>
    </source>
</evidence>
<feature type="domain" description="Slingshot N-terminal" evidence="2">
    <location>
        <begin position="631"/>
        <end position="721"/>
    </location>
</feature>
<dbReference type="EMBL" id="JABDTM020024150">
    <property type="protein sequence ID" value="KAH0814576.1"/>
    <property type="molecule type" value="Genomic_DNA"/>
</dbReference>
<dbReference type="GO" id="GO:0003779">
    <property type="term" value="F:actin binding"/>
    <property type="evidence" value="ECO:0007669"/>
    <property type="project" value="InterPro"/>
</dbReference>
<evidence type="ECO:0000313" key="4">
    <source>
        <dbReference type="Proteomes" id="UP000719412"/>
    </source>
</evidence>
<keyword evidence="4" id="KW-1185">Reference proteome</keyword>
<accession>A0A8J6HH11</accession>